<comment type="subunit">
    <text evidence="5 16">Homodimer.</text>
</comment>
<evidence type="ECO:0000256" key="4">
    <source>
        <dbReference type="ARBA" id="ARBA00005225"/>
    </source>
</evidence>
<evidence type="ECO:0000313" key="17">
    <source>
        <dbReference type="EMBL" id="ANG64804.1"/>
    </source>
</evidence>
<dbReference type="Gene3D" id="3.30.420.40">
    <property type="match status" value="2"/>
</dbReference>
<dbReference type="EC" id="2.7.1.33" evidence="6 16"/>
<feature type="active site" description="Proton acceptor" evidence="16">
    <location>
        <position position="104"/>
    </location>
</feature>
<keyword evidence="11 16" id="KW-0067">ATP-binding</keyword>
<dbReference type="KEGG" id="mars:A8C75_21545"/>
<evidence type="ECO:0000256" key="11">
    <source>
        <dbReference type="ARBA" id="ARBA00022840"/>
    </source>
</evidence>
<evidence type="ECO:0000256" key="6">
    <source>
        <dbReference type="ARBA" id="ARBA00012102"/>
    </source>
</evidence>
<dbReference type="Proteomes" id="UP000078070">
    <property type="component" value="Chromosome"/>
</dbReference>
<evidence type="ECO:0000256" key="8">
    <source>
        <dbReference type="ARBA" id="ARBA00022679"/>
    </source>
</evidence>
<comment type="catalytic activity">
    <reaction evidence="1 16">
        <text>(R)-pantothenate + ATP = (R)-4'-phosphopantothenate + ADP + H(+)</text>
        <dbReference type="Rhea" id="RHEA:16373"/>
        <dbReference type="ChEBI" id="CHEBI:10986"/>
        <dbReference type="ChEBI" id="CHEBI:15378"/>
        <dbReference type="ChEBI" id="CHEBI:29032"/>
        <dbReference type="ChEBI" id="CHEBI:30616"/>
        <dbReference type="ChEBI" id="CHEBI:456216"/>
        <dbReference type="EC" id="2.7.1.33"/>
    </reaction>
</comment>
<dbReference type="InterPro" id="IPR043129">
    <property type="entry name" value="ATPase_NBD"/>
</dbReference>
<keyword evidence="16" id="KW-0479">Metal-binding</keyword>
<dbReference type="GO" id="GO:0046872">
    <property type="term" value="F:metal ion binding"/>
    <property type="evidence" value="ECO:0007669"/>
    <property type="project" value="UniProtKB-KW"/>
</dbReference>
<keyword evidence="13 16" id="KW-0173">Coenzyme A biosynthesis</keyword>
<gene>
    <name evidence="16" type="primary">coaX</name>
    <name evidence="17" type="ORF">A8C75_21545</name>
</gene>
<dbReference type="STRING" id="1821621.A8C75_21545"/>
<dbReference type="InterPro" id="IPR004619">
    <property type="entry name" value="Type_III_PanK"/>
</dbReference>
<dbReference type="UniPathway" id="UPA00241">
    <property type="reaction ID" value="UER00352"/>
</dbReference>
<dbReference type="GO" id="GO:0005737">
    <property type="term" value="C:cytoplasm"/>
    <property type="evidence" value="ECO:0007669"/>
    <property type="project" value="UniProtKB-SubCell"/>
</dbReference>
<feature type="binding site" evidence="16">
    <location>
        <begin position="6"/>
        <end position="13"/>
    </location>
    <ligand>
        <name>ATP</name>
        <dbReference type="ChEBI" id="CHEBI:30616"/>
    </ligand>
</feature>
<name>A0A1A9F3B3_9GAMM</name>
<evidence type="ECO:0000256" key="1">
    <source>
        <dbReference type="ARBA" id="ARBA00001206"/>
    </source>
</evidence>
<dbReference type="CDD" id="cd24015">
    <property type="entry name" value="ASKHA_NBD_PanK-III"/>
    <property type="match status" value="1"/>
</dbReference>
<comment type="function">
    <text evidence="16">Catalyzes the phosphorylation of pantothenate (Pan), the first step in CoA biosynthesis.</text>
</comment>
<dbReference type="OrthoDB" id="9781305at2"/>
<dbReference type="NCBIfam" id="TIGR00671">
    <property type="entry name" value="baf"/>
    <property type="match status" value="1"/>
</dbReference>
<keyword evidence="8 16" id="KW-0808">Transferase</keyword>
<evidence type="ECO:0000256" key="7">
    <source>
        <dbReference type="ARBA" id="ARBA00022490"/>
    </source>
</evidence>
<comment type="cofactor">
    <cofactor evidence="2">
        <name>K(+)</name>
        <dbReference type="ChEBI" id="CHEBI:29103"/>
    </cofactor>
</comment>
<organism evidence="17 18">
    <name type="scientific">Marinobacterium aestuarii</name>
    <dbReference type="NCBI Taxonomy" id="1821621"/>
    <lineage>
        <taxon>Bacteria</taxon>
        <taxon>Pseudomonadati</taxon>
        <taxon>Pseudomonadota</taxon>
        <taxon>Gammaproteobacteria</taxon>
        <taxon>Oceanospirillales</taxon>
        <taxon>Oceanospirillaceae</taxon>
        <taxon>Marinobacterium</taxon>
    </lineage>
</organism>
<comment type="pathway">
    <text evidence="4 16">Cofactor biosynthesis; coenzyme A biosynthesis; CoA from (R)-pantothenate: step 1/5.</text>
</comment>
<evidence type="ECO:0000256" key="12">
    <source>
        <dbReference type="ARBA" id="ARBA00022958"/>
    </source>
</evidence>
<dbReference type="GO" id="GO:0004594">
    <property type="term" value="F:pantothenate kinase activity"/>
    <property type="evidence" value="ECO:0007669"/>
    <property type="project" value="UniProtKB-UniRule"/>
</dbReference>
<comment type="cofactor">
    <cofactor evidence="16">
        <name>NH4(+)</name>
        <dbReference type="ChEBI" id="CHEBI:28938"/>
    </cofactor>
    <cofactor evidence="16">
        <name>K(+)</name>
        <dbReference type="ChEBI" id="CHEBI:29103"/>
    </cofactor>
    <text evidence="16">A monovalent cation. Ammonium or potassium.</text>
</comment>
<reference evidence="18" key="1">
    <citation type="submission" date="2016-05" db="EMBL/GenBank/DDBJ databases">
        <authorList>
            <person name="Baek K."/>
            <person name="Yang S.-J."/>
        </authorList>
    </citation>
    <scope>NUCLEOTIDE SEQUENCE [LARGE SCALE GENOMIC DNA]</scope>
    <source>
        <strain evidence="18">ST58-10</strain>
    </source>
</reference>
<evidence type="ECO:0000256" key="3">
    <source>
        <dbReference type="ARBA" id="ARBA00004496"/>
    </source>
</evidence>
<dbReference type="GO" id="GO:0015937">
    <property type="term" value="P:coenzyme A biosynthetic process"/>
    <property type="evidence" value="ECO:0007669"/>
    <property type="project" value="UniProtKB-UniRule"/>
</dbReference>
<evidence type="ECO:0000256" key="10">
    <source>
        <dbReference type="ARBA" id="ARBA00022777"/>
    </source>
</evidence>
<keyword evidence="10 16" id="KW-0418">Kinase</keyword>
<keyword evidence="7 16" id="KW-0963">Cytoplasm</keyword>
<reference evidence="17 18" key="2">
    <citation type="journal article" date="2018" name="Int. J. Syst. Evol. Microbiol.">
        <title>Marinobacterium aestuarii sp. nov., a benzene-degrading marine bacterium isolated from estuary sediment.</title>
        <authorList>
            <person name="Bae S.S."/>
            <person name="Jung J."/>
            <person name="Chung D."/>
            <person name="Baek K."/>
        </authorList>
    </citation>
    <scope>NUCLEOTIDE SEQUENCE [LARGE SCALE GENOMIC DNA]</scope>
    <source>
        <strain evidence="17 18">ST58-10</strain>
    </source>
</reference>
<dbReference type="PANTHER" id="PTHR34265:SF1">
    <property type="entry name" value="TYPE III PANTOTHENATE KINASE"/>
    <property type="match status" value="1"/>
</dbReference>
<keyword evidence="9 16" id="KW-0547">Nucleotide-binding</keyword>
<feature type="binding site" evidence="16">
    <location>
        <begin position="102"/>
        <end position="105"/>
    </location>
    <ligand>
        <name>substrate</name>
    </ligand>
</feature>
<dbReference type="GO" id="GO:0005524">
    <property type="term" value="F:ATP binding"/>
    <property type="evidence" value="ECO:0007669"/>
    <property type="project" value="UniProtKB-UniRule"/>
</dbReference>
<feature type="binding site" evidence="16">
    <location>
        <position position="180"/>
    </location>
    <ligand>
        <name>substrate</name>
    </ligand>
</feature>
<protein>
    <recommendedName>
        <fullName evidence="15 16">Type III pantothenate kinase</fullName>
        <ecNumber evidence="6 16">2.7.1.33</ecNumber>
    </recommendedName>
    <alternativeName>
        <fullName evidence="16">PanK-III</fullName>
    </alternativeName>
    <alternativeName>
        <fullName evidence="16">Pantothenic acid kinase</fullName>
    </alternativeName>
</protein>
<evidence type="ECO:0000256" key="2">
    <source>
        <dbReference type="ARBA" id="ARBA00001958"/>
    </source>
</evidence>
<evidence type="ECO:0000256" key="9">
    <source>
        <dbReference type="ARBA" id="ARBA00022741"/>
    </source>
</evidence>
<feature type="binding site" evidence="16">
    <location>
        <position position="95"/>
    </location>
    <ligand>
        <name>substrate</name>
    </ligand>
</feature>
<feature type="binding site" evidence="16">
    <location>
        <position position="124"/>
    </location>
    <ligand>
        <name>K(+)</name>
        <dbReference type="ChEBI" id="CHEBI:29103"/>
    </ligand>
</feature>
<proteinExistence type="inferred from homology"/>
<dbReference type="Pfam" id="PF03309">
    <property type="entry name" value="Pan_kinase"/>
    <property type="match status" value="1"/>
</dbReference>
<dbReference type="AlphaFoldDB" id="A0A1A9F3B3"/>
<keyword evidence="18" id="KW-1185">Reference proteome</keyword>
<dbReference type="EMBL" id="CP015839">
    <property type="protein sequence ID" value="ANG64804.1"/>
    <property type="molecule type" value="Genomic_DNA"/>
</dbReference>
<evidence type="ECO:0000256" key="14">
    <source>
        <dbReference type="ARBA" id="ARBA00038036"/>
    </source>
</evidence>
<evidence type="ECO:0000256" key="5">
    <source>
        <dbReference type="ARBA" id="ARBA00011738"/>
    </source>
</evidence>
<keyword evidence="12 16" id="KW-0630">Potassium</keyword>
<comment type="subcellular location">
    <subcellularLocation>
        <location evidence="3 16">Cytoplasm</location>
    </subcellularLocation>
</comment>
<evidence type="ECO:0000256" key="13">
    <source>
        <dbReference type="ARBA" id="ARBA00022993"/>
    </source>
</evidence>
<evidence type="ECO:0000256" key="16">
    <source>
        <dbReference type="HAMAP-Rule" id="MF_01274"/>
    </source>
</evidence>
<comment type="similarity">
    <text evidence="14 16">Belongs to the type III pantothenate kinase family.</text>
</comment>
<evidence type="ECO:0000256" key="15">
    <source>
        <dbReference type="ARBA" id="ARBA00040883"/>
    </source>
</evidence>
<feature type="binding site" evidence="16">
    <location>
        <position position="127"/>
    </location>
    <ligand>
        <name>ATP</name>
        <dbReference type="ChEBI" id="CHEBI:30616"/>
    </ligand>
</feature>
<sequence length="245" mass="26696">MILDIDIGNSFLKWRYACPQQGWVRGRLLTRQLEAAQFEPAQFDCWPDGISRVRVACVAGTSVEARIADYCRQRWSLEAEFARVQELTAGVRNSYADPARMGVDRWMAMLAGYHQAGAEVCVVDCGSAITIDFVGADGRHRGGYIVPGVRLMASSLLANTARVIADQAVDEFDLTPGTHTSAAVFHGINFVFDAIAQRLLAQLGSDYPGAVLLITGGDGELFTRLAAQGEYCPDLVLDGLHWALN</sequence>
<evidence type="ECO:0000313" key="18">
    <source>
        <dbReference type="Proteomes" id="UP000078070"/>
    </source>
</evidence>
<accession>A0A1A9F3B3</accession>
<dbReference type="RefSeq" id="WP_067386432.1">
    <property type="nucleotide sequence ID" value="NZ_CP015839.1"/>
</dbReference>
<dbReference type="HAMAP" id="MF_01274">
    <property type="entry name" value="Pantothen_kinase_3"/>
    <property type="match status" value="1"/>
</dbReference>
<dbReference type="PANTHER" id="PTHR34265">
    <property type="entry name" value="TYPE III PANTOTHENATE KINASE"/>
    <property type="match status" value="1"/>
</dbReference>
<dbReference type="SUPFAM" id="SSF53067">
    <property type="entry name" value="Actin-like ATPase domain"/>
    <property type="match status" value="2"/>
</dbReference>